<dbReference type="RefSeq" id="WP_277864493.1">
    <property type="nucleotide sequence ID" value="NZ_JARRAG010000003.1"/>
</dbReference>
<feature type="transmembrane region" description="Helical" evidence="1">
    <location>
        <begin position="12"/>
        <end position="30"/>
    </location>
</feature>
<evidence type="ECO:0000256" key="1">
    <source>
        <dbReference type="SAM" id="Phobius"/>
    </source>
</evidence>
<comment type="caution">
    <text evidence="2">The sequence shown here is derived from an EMBL/GenBank/DDBJ whole genome shotgun (WGS) entry which is preliminary data.</text>
</comment>
<reference evidence="2 3" key="1">
    <citation type="submission" date="2023-03" db="EMBL/GenBank/DDBJ databases">
        <title>Paludisphaera mucosa sp. nov. a novel planctomycete from northern fen.</title>
        <authorList>
            <person name="Ivanova A."/>
        </authorList>
    </citation>
    <scope>NUCLEOTIDE SEQUENCE [LARGE SCALE GENOMIC DNA]</scope>
    <source>
        <strain evidence="2 3">Pla2</strain>
    </source>
</reference>
<keyword evidence="3" id="KW-1185">Reference proteome</keyword>
<organism evidence="2 3">
    <name type="scientific">Paludisphaera mucosa</name>
    <dbReference type="NCBI Taxonomy" id="3030827"/>
    <lineage>
        <taxon>Bacteria</taxon>
        <taxon>Pseudomonadati</taxon>
        <taxon>Planctomycetota</taxon>
        <taxon>Planctomycetia</taxon>
        <taxon>Isosphaerales</taxon>
        <taxon>Isosphaeraceae</taxon>
        <taxon>Paludisphaera</taxon>
    </lineage>
</organism>
<sequence>MTNSDKSKLLKLNTAYWLTAMVVPVILHFGLSSTKFPWPVILPFLLLGLMLASNSLLSKANGVATEVDLSSRTP</sequence>
<evidence type="ECO:0000313" key="2">
    <source>
        <dbReference type="EMBL" id="MDG3008166.1"/>
    </source>
</evidence>
<accession>A0ABT6FKR0</accession>
<dbReference type="Proteomes" id="UP001216907">
    <property type="component" value="Unassembled WGS sequence"/>
</dbReference>
<feature type="transmembrane region" description="Helical" evidence="1">
    <location>
        <begin position="36"/>
        <end position="57"/>
    </location>
</feature>
<protein>
    <submittedName>
        <fullName evidence="2">Uncharacterized protein</fullName>
    </submittedName>
</protein>
<dbReference type="EMBL" id="JARRAG010000003">
    <property type="protein sequence ID" value="MDG3008166.1"/>
    <property type="molecule type" value="Genomic_DNA"/>
</dbReference>
<name>A0ABT6FKR0_9BACT</name>
<keyword evidence="1" id="KW-0812">Transmembrane</keyword>
<proteinExistence type="predicted"/>
<keyword evidence="1" id="KW-1133">Transmembrane helix</keyword>
<gene>
    <name evidence="2" type="ORF">PZE19_30740</name>
</gene>
<keyword evidence="1" id="KW-0472">Membrane</keyword>
<evidence type="ECO:0000313" key="3">
    <source>
        <dbReference type="Proteomes" id="UP001216907"/>
    </source>
</evidence>